<dbReference type="Pfam" id="PF00884">
    <property type="entry name" value="Sulfatase"/>
    <property type="match status" value="1"/>
</dbReference>
<protein>
    <submittedName>
        <fullName evidence="7">Arylsulfatase</fullName>
        <ecNumber evidence="7">3.1.6.1</ecNumber>
    </submittedName>
</protein>
<name>A0A5C6DWB7_9BACT</name>
<organism evidence="7 8">
    <name type="scientific">Novipirellula artificiosorum</name>
    <dbReference type="NCBI Taxonomy" id="2528016"/>
    <lineage>
        <taxon>Bacteria</taxon>
        <taxon>Pseudomonadati</taxon>
        <taxon>Planctomycetota</taxon>
        <taxon>Planctomycetia</taxon>
        <taxon>Pirellulales</taxon>
        <taxon>Pirellulaceae</taxon>
        <taxon>Novipirellula</taxon>
    </lineage>
</organism>
<dbReference type="CDD" id="cd16143">
    <property type="entry name" value="ARS_like"/>
    <property type="match status" value="1"/>
</dbReference>
<dbReference type="InterPro" id="IPR050738">
    <property type="entry name" value="Sulfatase"/>
</dbReference>
<dbReference type="Gene3D" id="3.40.720.10">
    <property type="entry name" value="Alkaline Phosphatase, subunit A"/>
    <property type="match status" value="1"/>
</dbReference>
<dbReference type="InterPro" id="IPR017850">
    <property type="entry name" value="Alkaline_phosphatase_core_sf"/>
</dbReference>
<evidence type="ECO:0000256" key="2">
    <source>
        <dbReference type="ARBA" id="ARBA00022723"/>
    </source>
</evidence>
<keyword evidence="2" id="KW-0479">Metal-binding</keyword>
<reference evidence="7 8" key="1">
    <citation type="submission" date="2019-02" db="EMBL/GenBank/DDBJ databases">
        <title>Deep-cultivation of Planctomycetes and their phenomic and genomic characterization uncovers novel biology.</title>
        <authorList>
            <person name="Wiegand S."/>
            <person name="Jogler M."/>
            <person name="Boedeker C."/>
            <person name="Pinto D."/>
            <person name="Vollmers J."/>
            <person name="Rivas-Marin E."/>
            <person name="Kohn T."/>
            <person name="Peeters S.H."/>
            <person name="Heuer A."/>
            <person name="Rast P."/>
            <person name="Oberbeckmann S."/>
            <person name="Bunk B."/>
            <person name="Jeske O."/>
            <person name="Meyerdierks A."/>
            <person name="Storesund J.E."/>
            <person name="Kallscheuer N."/>
            <person name="Luecker S."/>
            <person name="Lage O.M."/>
            <person name="Pohl T."/>
            <person name="Merkel B.J."/>
            <person name="Hornburger P."/>
            <person name="Mueller R.-W."/>
            <person name="Bruemmer F."/>
            <person name="Labrenz M."/>
            <person name="Spormann A.M."/>
            <person name="Op Den Camp H."/>
            <person name="Overmann J."/>
            <person name="Amann R."/>
            <person name="Jetten M.S.M."/>
            <person name="Mascher T."/>
            <person name="Medema M.H."/>
            <person name="Devos D.P."/>
            <person name="Kaster A.-K."/>
            <person name="Ovreas L."/>
            <person name="Rohde M."/>
            <person name="Galperin M.Y."/>
            <person name="Jogler C."/>
        </authorList>
    </citation>
    <scope>NUCLEOTIDE SEQUENCE [LARGE SCALE GENOMIC DNA]</scope>
    <source>
        <strain evidence="7 8">Poly41</strain>
    </source>
</reference>
<gene>
    <name evidence="7" type="primary">atsA_30</name>
    <name evidence="7" type="ORF">Poly41_25570</name>
</gene>
<keyword evidence="8" id="KW-1185">Reference proteome</keyword>
<feature type="domain" description="Sulfatase N-terminal" evidence="6">
    <location>
        <begin position="30"/>
        <end position="380"/>
    </location>
</feature>
<proteinExistence type="inferred from homology"/>
<evidence type="ECO:0000256" key="3">
    <source>
        <dbReference type="ARBA" id="ARBA00022801"/>
    </source>
</evidence>
<dbReference type="InterPro" id="IPR000917">
    <property type="entry name" value="Sulfatase_N"/>
</dbReference>
<keyword evidence="5" id="KW-0732">Signal</keyword>
<dbReference type="GO" id="GO:0004065">
    <property type="term" value="F:arylsulfatase activity"/>
    <property type="evidence" value="ECO:0007669"/>
    <property type="project" value="UniProtKB-EC"/>
</dbReference>
<dbReference type="RefSeq" id="WP_146526399.1">
    <property type="nucleotide sequence ID" value="NZ_SJPV01000003.1"/>
</dbReference>
<evidence type="ECO:0000256" key="1">
    <source>
        <dbReference type="ARBA" id="ARBA00008779"/>
    </source>
</evidence>
<accession>A0A5C6DWB7</accession>
<evidence type="ECO:0000313" key="8">
    <source>
        <dbReference type="Proteomes" id="UP000319143"/>
    </source>
</evidence>
<evidence type="ECO:0000313" key="7">
    <source>
        <dbReference type="EMBL" id="TWU39701.1"/>
    </source>
</evidence>
<evidence type="ECO:0000259" key="6">
    <source>
        <dbReference type="Pfam" id="PF00884"/>
    </source>
</evidence>
<dbReference type="Gene3D" id="3.30.1120.10">
    <property type="match status" value="1"/>
</dbReference>
<dbReference type="EC" id="3.1.6.1" evidence="7"/>
<dbReference type="PANTHER" id="PTHR42693">
    <property type="entry name" value="ARYLSULFATASE FAMILY MEMBER"/>
    <property type="match status" value="1"/>
</dbReference>
<dbReference type="AlphaFoldDB" id="A0A5C6DWB7"/>
<feature type="chain" id="PRO_5022663291" evidence="5">
    <location>
        <begin position="27"/>
        <end position="487"/>
    </location>
</feature>
<dbReference type="InterPro" id="IPR024607">
    <property type="entry name" value="Sulfatase_CS"/>
</dbReference>
<evidence type="ECO:0000256" key="5">
    <source>
        <dbReference type="SAM" id="SignalP"/>
    </source>
</evidence>
<comment type="similarity">
    <text evidence="1">Belongs to the sulfatase family.</text>
</comment>
<dbReference type="GO" id="GO:0046872">
    <property type="term" value="F:metal ion binding"/>
    <property type="evidence" value="ECO:0007669"/>
    <property type="project" value="UniProtKB-KW"/>
</dbReference>
<dbReference type="PROSITE" id="PS00523">
    <property type="entry name" value="SULFATASE_1"/>
    <property type="match status" value="1"/>
</dbReference>
<feature type="signal peptide" evidence="5">
    <location>
        <begin position="1"/>
        <end position="26"/>
    </location>
</feature>
<dbReference type="PROSITE" id="PS00149">
    <property type="entry name" value="SULFATASE_2"/>
    <property type="match status" value="1"/>
</dbReference>
<dbReference type="Proteomes" id="UP000319143">
    <property type="component" value="Unassembled WGS sequence"/>
</dbReference>
<sequence precursor="true">MNRPLSRHVSFCAFTCCWLLLGQALAADSPNVVLVLADDLGYGDVQPLNRDSAIPTPAFNRLAAEGMTFTDAHTPSAVCTPTRYGLLTGRYCWRSQLKRGVLNGYSAPLIEADRSTIASVLSAGGYRTAIVGKWHLGLGLDGGEKNLDLSKPLSHYPGTLGFDSSFVIPASLDFPPYVYFRDGQATTTDTLDQDAQSFPPYTRKGPRAVDFDMQGCLRRLTDEAIAVIQSMPGSDKPVFLYFPMTAPHKPVLPEDGFMGKTELGAYGDFVCQVDAMLGRILEAMDDAKVADNTILIVTSDNGSFMYRMDADVPDHLDDESVQGFHPDSHRANAGWRGTKADIWEGGHRVPFFVRLPDQAHAGTRVENVVGLVDLLATLTDELNILVPDGAAEDSVSFASLLKNGGAAFDRPPLICHSAGGMFAIRDGKWKLVAGNGSGGRENPKGKPFEEPWMLFNLQQDPAETTNVAEQNPEVFQRLKTQLLEIKD</sequence>
<dbReference type="EMBL" id="SJPV01000003">
    <property type="protein sequence ID" value="TWU39701.1"/>
    <property type="molecule type" value="Genomic_DNA"/>
</dbReference>
<dbReference type="SUPFAM" id="SSF53649">
    <property type="entry name" value="Alkaline phosphatase-like"/>
    <property type="match status" value="1"/>
</dbReference>
<keyword evidence="4" id="KW-0106">Calcium</keyword>
<dbReference type="PANTHER" id="PTHR42693:SF53">
    <property type="entry name" value="ENDO-4-O-SULFATASE"/>
    <property type="match status" value="1"/>
</dbReference>
<keyword evidence="3 7" id="KW-0378">Hydrolase</keyword>
<dbReference type="OrthoDB" id="9783154at2"/>
<comment type="caution">
    <text evidence="7">The sequence shown here is derived from an EMBL/GenBank/DDBJ whole genome shotgun (WGS) entry which is preliminary data.</text>
</comment>
<evidence type="ECO:0000256" key="4">
    <source>
        <dbReference type="ARBA" id="ARBA00022837"/>
    </source>
</evidence>